<evidence type="ECO:0000313" key="3">
    <source>
        <dbReference type="Proteomes" id="UP000054937"/>
    </source>
</evidence>
<comment type="caution">
    <text evidence="2">The sequence shown here is derived from an EMBL/GenBank/DDBJ whole genome shotgun (WGS) entry which is preliminary data.</text>
</comment>
<keyword evidence="3" id="KW-1185">Reference proteome</keyword>
<evidence type="ECO:0000256" key="1">
    <source>
        <dbReference type="SAM" id="Coils"/>
    </source>
</evidence>
<dbReference type="Proteomes" id="UP000054937">
    <property type="component" value="Unassembled WGS sequence"/>
</dbReference>
<proteinExistence type="predicted"/>
<dbReference type="AlphaFoldDB" id="A0A0V0QGJ5"/>
<keyword evidence="1" id="KW-0175">Coiled coil</keyword>
<protein>
    <submittedName>
        <fullName evidence="2">Uncharacterized protein</fullName>
    </submittedName>
</protein>
<gene>
    <name evidence="2" type="ORF">PPERSA_03709</name>
</gene>
<reference evidence="2 3" key="1">
    <citation type="journal article" date="2015" name="Sci. Rep.">
        <title>Genome of the facultative scuticociliatosis pathogen Pseudocohnilembus persalinus provides insight into its virulence through horizontal gene transfer.</title>
        <authorList>
            <person name="Xiong J."/>
            <person name="Wang G."/>
            <person name="Cheng J."/>
            <person name="Tian M."/>
            <person name="Pan X."/>
            <person name="Warren A."/>
            <person name="Jiang C."/>
            <person name="Yuan D."/>
            <person name="Miao W."/>
        </authorList>
    </citation>
    <scope>NUCLEOTIDE SEQUENCE [LARGE SCALE GENOMIC DNA]</scope>
    <source>
        <strain evidence="2">36N120E</strain>
    </source>
</reference>
<evidence type="ECO:0000313" key="2">
    <source>
        <dbReference type="EMBL" id="KRX01205.1"/>
    </source>
</evidence>
<accession>A0A0V0QGJ5</accession>
<dbReference type="OrthoDB" id="10633453at2759"/>
<organism evidence="2 3">
    <name type="scientific">Pseudocohnilembus persalinus</name>
    <name type="common">Ciliate</name>
    <dbReference type="NCBI Taxonomy" id="266149"/>
    <lineage>
        <taxon>Eukaryota</taxon>
        <taxon>Sar</taxon>
        <taxon>Alveolata</taxon>
        <taxon>Ciliophora</taxon>
        <taxon>Intramacronucleata</taxon>
        <taxon>Oligohymenophorea</taxon>
        <taxon>Scuticociliatia</taxon>
        <taxon>Philasterida</taxon>
        <taxon>Pseudocohnilembidae</taxon>
        <taxon>Pseudocohnilembus</taxon>
    </lineage>
</organism>
<name>A0A0V0QGJ5_PSEPJ</name>
<dbReference type="EMBL" id="LDAU01000175">
    <property type="protein sequence ID" value="KRX01205.1"/>
    <property type="molecule type" value="Genomic_DNA"/>
</dbReference>
<dbReference type="InParanoid" id="A0A0V0QGJ5"/>
<sequence>MQQNFIKFYSKTDLYLKQKVKYDDLKILGEEMQLQYSQKLIKKVTYLAQHLKQNFNINLIINDIDGNIANLMGTVHATPPYNEENLYKYLEILSNEIQIYSSNNYQVFKQDKQRELNNNDIKQNEKIQKTQQFIGNQFMQQTGLHDIIIVNNLNFCGQKRAAIPVFLREGKLILDVKYAQSDKFYCINTFHHEFFHLMDYQMWGKDINNNPDSKWCNLNFEGFQYGQNIEKFMNKKKNFTPGAFMQNSNIAYIQIQGFRNNYSATNSAEDKAEIFALLIVFPEIIGQIFQLENVQTQIKNIELNKNAQDQNIKLEQKQTQHQNQEIYQKANISKSNQKFLLQLDEKIYNLEIYMKINQNDELKLKQINDQKRYYKEYYYIMNQIEVDITLRNKILYMIEIVQKNFGITLDNFWNNLLVKRQKYWVYEV</sequence>
<feature type="coiled-coil region" evidence="1">
    <location>
        <begin position="291"/>
        <end position="324"/>
    </location>
</feature>